<protein>
    <submittedName>
        <fullName evidence="2">Uncharacterized protein</fullName>
    </submittedName>
</protein>
<feature type="compositionally biased region" description="Pro residues" evidence="1">
    <location>
        <begin position="41"/>
        <end position="50"/>
    </location>
</feature>
<feature type="compositionally biased region" description="Basic and acidic residues" evidence="1">
    <location>
        <begin position="1"/>
        <end position="10"/>
    </location>
</feature>
<proteinExistence type="predicted"/>
<comment type="caution">
    <text evidence="2">The sequence shown here is derived from an EMBL/GenBank/DDBJ whole genome shotgun (WGS) entry which is preliminary data.</text>
</comment>
<sequence>GKRPRSDHGGKRQLRFRGGALRPLSPHIDTDNVNSGQFQLPPLPPPPRRLPIPRRSPTKNCRMLNPLVDGKSHPDNDGSCVQGESILA</sequence>
<reference evidence="2" key="1">
    <citation type="submission" date="2023-10" db="EMBL/GenBank/DDBJ databases">
        <title>Genome assembly of Pristionchus species.</title>
        <authorList>
            <person name="Yoshida K."/>
            <person name="Sommer R.J."/>
        </authorList>
    </citation>
    <scope>NUCLEOTIDE SEQUENCE</scope>
    <source>
        <strain evidence="2">RS5133</strain>
    </source>
</reference>
<feature type="non-terminal residue" evidence="2">
    <location>
        <position position="1"/>
    </location>
</feature>
<organism evidence="2 3">
    <name type="scientific">Pristionchus fissidentatus</name>
    <dbReference type="NCBI Taxonomy" id="1538716"/>
    <lineage>
        <taxon>Eukaryota</taxon>
        <taxon>Metazoa</taxon>
        <taxon>Ecdysozoa</taxon>
        <taxon>Nematoda</taxon>
        <taxon>Chromadorea</taxon>
        <taxon>Rhabditida</taxon>
        <taxon>Rhabditina</taxon>
        <taxon>Diplogasteromorpha</taxon>
        <taxon>Diplogasteroidea</taxon>
        <taxon>Neodiplogasteridae</taxon>
        <taxon>Pristionchus</taxon>
    </lineage>
</organism>
<evidence type="ECO:0000256" key="1">
    <source>
        <dbReference type="SAM" id="MobiDB-lite"/>
    </source>
</evidence>
<evidence type="ECO:0000313" key="2">
    <source>
        <dbReference type="EMBL" id="GMT33204.1"/>
    </source>
</evidence>
<keyword evidence="3" id="KW-1185">Reference proteome</keyword>
<accession>A0AAV5WU31</accession>
<dbReference type="Proteomes" id="UP001432322">
    <property type="component" value="Unassembled WGS sequence"/>
</dbReference>
<dbReference type="AlphaFoldDB" id="A0AAV5WU31"/>
<feature type="non-terminal residue" evidence="2">
    <location>
        <position position="88"/>
    </location>
</feature>
<name>A0AAV5WU31_9BILA</name>
<evidence type="ECO:0000313" key="3">
    <source>
        <dbReference type="Proteomes" id="UP001432322"/>
    </source>
</evidence>
<dbReference type="EMBL" id="BTSY01000006">
    <property type="protein sequence ID" value="GMT33204.1"/>
    <property type="molecule type" value="Genomic_DNA"/>
</dbReference>
<gene>
    <name evidence="2" type="ORF">PFISCL1PPCAC_24501</name>
</gene>
<feature type="region of interest" description="Disordered" evidence="1">
    <location>
        <begin position="1"/>
        <end position="88"/>
    </location>
</feature>